<dbReference type="STRING" id="6669.E9GX33"/>
<accession>E9GX33</accession>
<dbReference type="EMBL" id="GL732571">
    <property type="protein sequence ID" value="EFX76006.1"/>
    <property type="molecule type" value="Genomic_DNA"/>
</dbReference>
<feature type="region of interest" description="Disordered" evidence="3">
    <location>
        <begin position="502"/>
        <end position="539"/>
    </location>
</feature>
<dbReference type="Gene3D" id="2.60.120.40">
    <property type="match status" value="1"/>
</dbReference>
<dbReference type="GO" id="GO:0003676">
    <property type="term" value="F:nucleic acid binding"/>
    <property type="evidence" value="ECO:0007669"/>
    <property type="project" value="InterPro"/>
</dbReference>
<dbReference type="OrthoDB" id="6372410at2759"/>
<dbReference type="HOGENOM" id="CLU_301162_0_0_1"/>
<evidence type="ECO:0000256" key="2">
    <source>
        <dbReference type="SAM" id="Coils"/>
    </source>
</evidence>
<evidence type="ECO:0000313" key="5">
    <source>
        <dbReference type="EMBL" id="EFX76006.1"/>
    </source>
</evidence>
<dbReference type="PROSITE" id="PS50158">
    <property type="entry name" value="ZF_CCHC"/>
    <property type="match status" value="1"/>
</dbReference>
<dbReference type="SUPFAM" id="SSF57756">
    <property type="entry name" value="Retrovirus zinc finger-like domains"/>
    <property type="match status" value="1"/>
</dbReference>
<dbReference type="InterPro" id="IPR036875">
    <property type="entry name" value="Znf_CCHC_sf"/>
</dbReference>
<gene>
    <name evidence="5" type="ORF">DAPPUDRAFT_107434</name>
</gene>
<sequence length="993" mass="111140">MKKNLETSGNKLQRGNNSDACLSSTPAAASTAAYLSSTASAASTASTGISTAAGTTSVTTQATTTQPTISSITGTTNAVVEIISTVASAAKANAAIDSTSGGILQSQSTPISSSADPTKIEIPNEIIALIQENVNELEKSIDVAKNEMNELNHTLNSIIQYRKRLDAIATGLEKKVFEDGKLLRDVEDQIKQMDIIEKELDIKEAMLLALNGRETLLGNKIEHDLNFYNDPSVLDSWNISFFAQRNGTFNIKTVIHPFDIVPLNQGQCFSPSSGVFTVPFHGIYHFYFAALKMKKQESGTGRVTIQLVKNRKIVPTLRKVLAERFLNSPTMVDAEIFGAKPKISRTPTTSFSNPAYEHLATESDLPDPSLLGDNLFAESVPVISPRNSAQAAQPTVDLFTERYGDIDARYAAEFPAVVKNPITKAKNSISSRLRSNPTYKLVDQLEKTPPRKSWSKNKNNQSEKSAAQSFFTRLVSRLSPAQSSFSSTPVGRISQSFTNYLDKRSADGKSSRRENSPLIPRRERTFEQNPPGFDQPTSVSESCIAHVERETKRFPIGGTKNLETATGIDAGYQVDHRRPQADRSDASLLHTTVPDPSDFQRDLHIRANLQSLPSFTGNPLSRFDTWLESFESIISRSDLSEDDVILELQGKLTDKAHKVIKYIVANHPNDYDSIREKLIDHFHGDETVEKYLKKFKKAHRKPGEKIYDFAIRLQEIFKHAYPDVYTEDSFKVILKQKFIDGLDEKLQFKVKYKEFDTFDELVAATRKYLARMEAIENTREKHEFVNAINQTSESHNLELKEMKQMIEKQNETVNAIASGFRQDNRQPVNTPDTNSFSACLQELTKAVNILLCRERKSSDPPIQQQQKKAVSFPTPQQNFSNTNNNPQQPFQPATHTASNYQFSYNKPAGQQFNAPPSQPYFKPRPPQEVCEYCNYRGHIKDECRKLKRDTLDGARPPVCYACREIGHKSNQCPNPPLSQWPNKPGPPQQQENQ</sequence>
<evidence type="ECO:0000313" key="6">
    <source>
        <dbReference type="Proteomes" id="UP000000305"/>
    </source>
</evidence>
<keyword evidence="1" id="KW-0862">Zinc</keyword>
<dbReference type="InterPro" id="IPR001073">
    <property type="entry name" value="C1q_dom"/>
</dbReference>
<feature type="compositionally biased region" description="Polar residues" evidence="3">
    <location>
        <begin position="1"/>
        <end position="22"/>
    </location>
</feature>
<feature type="compositionally biased region" description="Polar residues" evidence="3">
    <location>
        <begin position="456"/>
        <end position="467"/>
    </location>
</feature>
<dbReference type="InterPro" id="IPR001878">
    <property type="entry name" value="Znf_CCHC"/>
</dbReference>
<dbReference type="InParanoid" id="E9GX33"/>
<evidence type="ECO:0000256" key="3">
    <source>
        <dbReference type="SAM" id="MobiDB-lite"/>
    </source>
</evidence>
<evidence type="ECO:0000259" key="4">
    <source>
        <dbReference type="PROSITE" id="PS50158"/>
    </source>
</evidence>
<dbReference type="Pfam" id="PF00098">
    <property type="entry name" value="zf-CCHC"/>
    <property type="match status" value="1"/>
</dbReference>
<dbReference type="PANTHER" id="PTHR38128">
    <property type="entry name" value="GAMETOCYTOGENESIS-IMPLICATED PROTEIN"/>
    <property type="match status" value="1"/>
</dbReference>
<name>E9GX33_DAPPU</name>
<feature type="coiled-coil region" evidence="2">
    <location>
        <begin position="127"/>
        <end position="154"/>
    </location>
</feature>
<dbReference type="Proteomes" id="UP000000305">
    <property type="component" value="Unassembled WGS sequence"/>
</dbReference>
<organism evidence="5 6">
    <name type="scientific">Daphnia pulex</name>
    <name type="common">Water flea</name>
    <dbReference type="NCBI Taxonomy" id="6669"/>
    <lineage>
        <taxon>Eukaryota</taxon>
        <taxon>Metazoa</taxon>
        <taxon>Ecdysozoa</taxon>
        <taxon>Arthropoda</taxon>
        <taxon>Crustacea</taxon>
        <taxon>Branchiopoda</taxon>
        <taxon>Diplostraca</taxon>
        <taxon>Cladocera</taxon>
        <taxon>Anomopoda</taxon>
        <taxon>Daphniidae</taxon>
        <taxon>Daphnia</taxon>
    </lineage>
</organism>
<feature type="compositionally biased region" description="Pro residues" evidence="3">
    <location>
        <begin position="973"/>
        <end position="987"/>
    </location>
</feature>
<dbReference type="SUPFAM" id="SSF49842">
    <property type="entry name" value="TNF-like"/>
    <property type="match status" value="1"/>
</dbReference>
<proteinExistence type="predicted"/>
<dbReference type="GO" id="GO:0008270">
    <property type="term" value="F:zinc ion binding"/>
    <property type="evidence" value="ECO:0007669"/>
    <property type="project" value="UniProtKB-KW"/>
</dbReference>
<evidence type="ECO:0000256" key="1">
    <source>
        <dbReference type="PROSITE-ProRule" id="PRU00047"/>
    </source>
</evidence>
<keyword evidence="6" id="KW-1185">Reference proteome</keyword>
<dbReference type="InterPro" id="IPR008983">
    <property type="entry name" value="Tumour_necrosis_fac-like_dom"/>
</dbReference>
<feature type="region of interest" description="Disordered" evidence="3">
    <location>
        <begin position="1"/>
        <end position="23"/>
    </location>
</feature>
<dbReference type="AlphaFoldDB" id="E9GX33"/>
<dbReference type="PANTHER" id="PTHR38128:SF2">
    <property type="entry name" value="OLIGOMERIC GOLGI COMPLEX SUBUNIT 4, PUTATIVE-RELATED"/>
    <property type="match status" value="1"/>
</dbReference>
<keyword evidence="1" id="KW-0863">Zinc-finger</keyword>
<dbReference type="SMART" id="SM00343">
    <property type="entry name" value="ZnF_C2HC"/>
    <property type="match status" value="2"/>
</dbReference>
<dbReference type="Pfam" id="PF00386">
    <property type="entry name" value="C1q"/>
    <property type="match status" value="1"/>
</dbReference>
<feature type="compositionally biased region" description="Basic and acidic residues" evidence="3">
    <location>
        <begin position="502"/>
        <end position="526"/>
    </location>
</feature>
<feature type="region of interest" description="Disordered" evidence="3">
    <location>
        <begin position="970"/>
        <end position="993"/>
    </location>
</feature>
<protein>
    <recommendedName>
        <fullName evidence="4">CCHC-type domain-containing protein</fullName>
    </recommendedName>
</protein>
<keyword evidence="2" id="KW-0175">Coiled coil</keyword>
<dbReference type="Gene3D" id="4.10.60.10">
    <property type="entry name" value="Zinc finger, CCHC-type"/>
    <property type="match status" value="1"/>
</dbReference>
<feature type="domain" description="CCHC-type" evidence="4">
    <location>
        <begin position="959"/>
        <end position="974"/>
    </location>
</feature>
<feature type="region of interest" description="Disordered" evidence="3">
    <location>
        <begin position="440"/>
        <end position="467"/>
    </location>
</feature>
<keyword evidence="1" id="KW-0479">Metal-binding</keyword>
<dbReference type="KEGG" id="dpx:DAPPUDRAFT_107434"/>
<reference evidence="5 6" key="1">
    <citation type="journal article" date="2011" name="Science">
        <title>The ecoresponsive genome of Daphnia pulex.</title>
        <authorList>
            <person name="Colbourne J.K."/>
            <person name="Pfrender M.E."/>
            <person name="Gilbert D."/>
            <person name="Thomas W.K."/>
            <person name="Tucker A."/>
            <person name="Oakley T.H."/>
            <person name="Tokishita S."/>
            <person name="Aerts A."/>
            <person name="Arnold G.J."/>
            <person name="Basu M.K."/>
            <person name="Bauer D.J."/>
            <person name="Caceres C.E."/>
            <person name="Carmel L."/>
            <person name="Casola C."/>
            <person name="Choi J.H."/>
            <person name="Detter J.C."/>
            <person name="Dong Q."/>
            <person name="Dusheyko S."/>
            <person name="Eads B.D."/>
            <person name="Frohlich T."/>
            <person name="Geiler-Samerotte K.A."/>
            <person name="Gerlach D."/>
            <person name="Hatcher P."/>
            <person name="Jogdeo S."/>
            <person name="Krijgsveld J."/>
            <person name="Kriventseva E.V."/>
            <person name="Kultz D."/>
            <person name="Laforsch C."/>
            <person name="Lindquist E."/>
            <person name="Lopez J."/>
            <person name="Manak J.R."/>
            <person name="Muller J."/>
            <person name="Pangilinan J."/>
            <person name="Patwardhan R.P."/>
            <person name="Pitluck S."/>
            <person name="Pritham E.J."/>
            <person name="Rechtsteiner A."/>
            <person name="Rho M."/>
            <person name="Rogozin I.B."/>
            <person name="Sakarya O."/>
            <person name="Salamov A."/>
            <person name="Schaack S."/>
            <person name="Shapiro H."/>
            <person name="Shiga Y."/>
            <person name="Skalitzky C."/>
            <person name="Smith Z."/>
            <person name="Souvorov A."/>
            <person name="Sung W."/>
            <person name="Tang Z."/>
            <person name="Tsuchiya D."/>
            <person name="Tu H."/>
            <person name="Vos H."/>
            <person name="Wang M."/>
            <person name="Wolf Y.I."/>
            <person name="Yamagata H."/>
            <person name="Yamada T."/>
            <person name="Ye Y."/>
            <person name="Shaw J.R."/>
            <person name="Andrews J."/>
            <person name="Crease T.J."/>
            <person name="Tang H."/>
            <person name="Lucas S.M."/>
            <person name="Robertson H.M."/>
            <person name="Bork P."/>
            <person name="Koonin E.V."/>
            <person name="Zdobnov E.M."/>
            <person name="Grigoriev I.V."/>
            <person name="Lynch M."/>
            <person name="Boore J.L."/>
        </authorList>
    </citation>
    <scope>NUCLEOTIDE SEQUENCE [LARGE SCALE GENOMIC DNA]</scope>
</reference>